<dbReference type="Proteomes" id="UP001152607">
    <property type="component" value="Unassembled WGS sequence"/>
</dbReference>
<evidence type="ECO:0000313" key="1">
    <source>
        <dbReference type="EMBL" id="CAI6331687.1"/>
    </source>
</evidence>
<protein>
    <submittedName>
        <fullName evidence="1">Uncharacterized protein</fullName>
    </submittedName>
</protein>
<gene>
    <name evidence="1" type="ORF">PDIGIT_LOCUS4713</name>
</gene>
<comment type="caution">
    <text evidence="1">The sequence shown here is derived from an EMBL/GenBank/DDBJ whole genome shotgun (WGS) entry which is preliminary data.</text>
</comment>
<dbReference type="EMBL" id="CAOQHR010000003">
    <property type="protein sequence ID" value="CAI6331687.1"/>
    <property type="molecule type" value="Genomic_DNA"/>
</dbReference>
<keyword evidence="2" id="KW-1185">Reference proteome</keyword>
<dbReference type="OrthoDB" id="4457531at2759"/>
<evidence type="ECO:0000313" key="2">
    <source>
        <dbReference type="Proteomes" id="UP001152607"/>
    </source>
</evidence>
<reference evidence="1" key="1">
    <citation type="submission" date="2023-01" db="EMBL/GenBank/DDBJ databases">
        <authorList>
            <person name="Van Ghelder C."/>
            <person name="Rancurel C."/>
        </authorList>
    </citation>
    <scope>NUCLEOTIDE SEQUENCE</scope>
    <source>
        <strain evidence="1">CNCM I-4278</strain>
    </source>
</reference>
<proteinExistence type="predicted"/>
<accession>A0A9W4XHC0</accession>
<sequence>MAEDNPTSVSVQRAAAQGYLLLPPIATPIRPATCFSTALAATPAMNPFVSQHTPFDLDRLESSNFIYRTQDNCRGTYLSSSTNSSSSSYDHLSLSLGVSVGNAVLGASVTGSYDKSVLEDRSKSKTSRKTSFQAGAVQFQRPPPLSEEARQLLLPENGGFDAFTKRFGDFYVSGFTIGGDASVVISQATSKSQNVEKLKVELEVRVLCFSDTETIAEVDTSTSSFDVELNLYAFDSLDRSFVEFSAANGTALRFVDARKLAVEYGWRVDRMPARIEESVKSLGTILDARKPLSWGQVGGVLQSNVVSNLILLPFSTHREVRGYVNG</sequence>
<name>A0A9W4XHC0_9PLEO</name>
<organism evidence="1 2">
    <name type="scientific">Periconia digitata</name>
    <dbReference type="NCBI Taxonomy" id="1303443"/>
    <lineage>
        <taxon>Eukaryota</taxon>
        <taxon>Fungi</taxon>
        <taxon>Dikarya</taxon>
        <taxon>Ascomycota</taxon>
        <taxon>Pezizomycotina</taxon>
        <taxon>Dothideomycetes</taxon>
        <taxon>Pleosporomycetidae</taxon>
        <taxon>Pleosporales</taxon>
        <taxon>Massarineae</taxon>
        <taxon>Periconiaceae</taxon>
        <taxon>Periconia</taxon>
    </lineage>
</organism>
<dbReference type="AlphaFoldDB" id="A0A9W4XHC0"/>